<gene>
    <name evidence="1" type="ORF">EMPG_14837</name>
</gene>
<dbReference type="EMBL" id="LDEV01002278">
    <property type="protein sequence ID" value="KLJ09739.1"/>
    <property type="molecule type" value="Genomic_DNA"/>
</dbReference>
<proteinExistence type="predicted"/>
<evidence type="ECO:0000313" key="1">
    <source>
        <dbReference type="EMBL" id="KLJ09739.1"/>
    </source>
</evidence>
<accession>A0A0H1BE35</accession>
<comment type="caution">
    <text evidence="1">The sequence shown here is derived from an EMBL/GenBank/DDBJ whole genome shotgun (WGS) entry which is preliminary data.</text>
</comment>
<dbReference type="Proteomes" id="UP000053573">
    <property type="component" value="Unassembled WGS sequence"/>
</dbReference>
<evidence type="ECO:0000313" key="2">
    <source>
        <dbReference type="Proteomes" id="UP000053573"/>
    </source>
</evidence>
<name>A0A0H1BE35_9EURO</name>
<sequence>MVHSRIFKLCLSLVQFTPRGDNQKISPGEQRNLRRKNQRIVAEEPWLWDQRVNALPAHGNLRLVVLA</sequence>
<dbReference type="AlphaFoldDB" id="A0A0H1BE35"/>
<organism evidence="1 2">
    <name type="scientific">Blastomyces silverae</name>
    <dbReference type="NCBI Taxonomy" id="2060906"/>
    <lineage>
        <taxon>Eukaryota</taxon>
        <taxon>Fungi</taxon>
        <taxon>Dikarya</taxon>
        <taxon>Ascomycota</taxon>
        <taxon>Pezizomycotina</taxon>
        <taxon>Eurotiomycetes</taxon>
        <taxon>Eurotiomycetidae</taxon>
        <taxon>Onygenales</taxon>
        <taxon>Ajellomycetaceae</taxon>
        <taxon>Blastomyces</taxon>
    </lineage>
</organism>
<protein>
    <submittedName>
        <fullName evidence="1">Uncharacterized protein</fullName>
    </submittedName>
</protein>
<keyword evidence="2" id="KW-1185">Reference proteome</keyword>
<reference evidence="2" key="1">
    <citation type="journal article" date="2015" name="PLoS Genet.">
        <title>The dynamic genome and transcriptome of the human fungal pathogen Blastomyces and close relative Emmonsia.</title>
        <authorList>
            <person name="Munoz J.F."/>
            <person name="Gauthier G.M."/>
            <person name="Desjardins C.A."/>
            <person name="Gallo J.E."/>
            <person name="Holder J."/>
            <person name="Sullivan T.D."/>
            <person name="Marty A.J."/>
            <person name="Carmen J.C."/>
            <person name="Chen Z."/>
            <person name="Ding L."/>
            <person name="Gujja S."/>
            <person name="Magrini V."/>
            <person name="Misas E."/>
            <person name="Mitreva M."/>
            <person name="Priest M."/>
            <person name="Saif S."/>
            <person name="Whiston E.A."/>
            <person name="Young S."/>
            <person name="Zeng Q."/>
            <person name="Goldman W.E."/>
            <person name="Mardis E.R."/>
            <person name="Taylor J.W."/>
            <person name="McEwen J.G."/>
            <person name="Clay O.K."/>
            <person name="Klein B.S."/>
            <person name="Cuomo C.A."/>
        </authorList>
    </citation>
    <scope>NUCLEOTIDE SEQUENCE [LARGE SCALE GENOMIC DNA]</scope>
    <source>
        <strain evidence="2">UAMH 139</strain>
    </source>
</reference>